<name>A0A8J7SAX8_9BACT</name>
<dbReference type="PANTHER" id="PTHR47245:SF2">
    <property type="entry name" value="PEPTIDYL-PROLYL CIS-TRANS ISOMERASE HP_0175-RELATED"/>
    <property type="match status" value="1"/>
</dbReference>
<reference evidence="2" key="1">
    <citation type="submission" date="2021-02" db="EMBL/GenBank/DDBJ databases">
        <title>Natronogracilivirga saccharolytica gen. nov. sp. nov. a new anaerobic, haloalkiliphilic carbohydrate-fermenting bacterium from soda lake and proposing of Cyclonatronumiaceae fam. nov. in the phylum Balneolaeota.</title>
        <authorList>
            <person name="Zhilina T.N."/>
            <person name="Sorokin D.Y."/>
            <person name="Zavarzina D.G."/>
            <person name="Toshchakov S.V."/>
            <person name="Kublanov I.V."/>
        </authorList>
    </citation>
    <scope>NUCLEOTIDE SEQUENCE</scope>
    <source>
        <strain evidence="2">Z-1702</strain>
    </source>
</reference>
<organism evidence="2 3">
    <name type="scientific">Natronogracilivirga saccharolytica</name>
    <dbReference type="NCBI Taxonomy" id="2812953"/>
    <lineage>
        <taxon>Bacteria</taxon>
        <taxon>Pseudomonadati</taxon>
        <taxon>Balneolota</taxon>
        <taxon>Balneolia</taxon>
        <taxon>Balneolales</taxon>
        <taxon>Cyclonatronaceae</taxon>
        <taxon>Natronogracilivirga</taxon>
    </lineage>
</organism>
<sequence>MTDFHPKTILVATIVLFLISSCERVDHEDGIVLAELGDRVLLLDEVKDNVSPEFFESDSLAAINRYRNDWLNRQLKVKEAGRLGLDQHDEVQKRIQEAKESILIDAFHEAVYLEVSSDPVTRSEAQEYYESNREKFVLAERHVRFRHLIAPTLSDARNARNALQRGQSWRDIAEQYAVNPQQAIRISRQYFPLSSAARQYEEINDFLQVIGVSEISPIRRIDDHYHFVQLMDSREAGDHPQMEWIIDQITEWLMLEQRRKKLRAMEQNLFLQAQANNELRIYDVRQPEQEVEIVTDSLP</sequence>
<dbReference type="Proteomes" id="UP000673975">
    <property type="component" value="Unassembled WGS sequence"/>
</dbReference>
<dbReference type="InterPro" id="IPR046357">
    <property type="entry name" value="PPIase_dom_sf"/>
</dbReference>
<dbReference type="GO" id="GO:0003755">
    <property type="term" value="F:peptidyl-prolyl cis-trans isomerase activity"/>
    <property type="evidence" value="ECO:0007669"/>
    <property type="project" value="InterPro"/>
</dbReference>
<dbReference type="Pfam" id="PF13145">
    <property type="entry name" value="Rotamase_2"/>
    <property type="match status" value="1"/>
</dbReference>
<evidence type="ECO:0000313" key="3">
    <source>
        <dbReference type="Proteomes" id="UP000673975"/>
    </source>
</evidence>
<dbReference type="InterPro" id="IPR027304">
    <property type="entry name" value="Trigger_fact/SurA_dom_sf"/>
</dbReference>
<dbReference type="InterPro" id="IPR000297">
    <property type="entry name" value="PPIase_PpiC"/>
</dbReference>
<feature type="domain" description="PpiC" evidence="1">
    <location>
        <begin position="120"/>
        <end position="238"/>
    </location>
</feature>
<dbReference type="AlphaFoldDB" id="A0A8J7SAX8"/>
<evidence type="ECO:0000313" key="2">
    <source>
        <dbReference type="EMBL" id="MBP3193718.1"/>
    </source>
</evidence>
<dbReference type="RefSeq" id="WP_210513175.1">
    <property type="nucleotide sequence ID" value="NZ_JAFIDN010000013.1"/>
</dbReference>
<comment type="caution">
    <text evidence="2">The sequence shown here is derived from an EMBL/GenBank/DDBJ whole genome shotgun (WGS) entry which is preliminary data.</text>
</comment>
<gene>
    <name evidence="2" type="ORF">NATSA_13660</name>
</gene>
<evidence type="ECO:0000259" key="1">
    <source>
        <dbReference type="Pfam" id="PF13145"/>
    </source>
</evidence>
<dbReference type="SUPFAM" id="SSF54534">
    <property type="entry name" value="FKBP-like"/>
    <property type="match status" value="1"/>
</dbReference>
<dbReference type="EMBL" id="JAFIDN010000013">
    <property type="protein sequence ID" value="MBP3193718.1"/>
    <property type="molecule type" value="Genomic_DNA"/>
</dbReference>
<dbReference type="PANTHER" id="PTHR47245">
    <property type="entry name" value="PEPTIDYLPROLYL ISOMERASE"/>
    <property type="match status" value="1"/>
</dbReference>
<dbReference type="InterPro" id="IPR050245">
    <property type="entry name" value="PrsA_foldase"/>
</dbReference>
<keyword evidence="2" id="KW-0413">Isomerase</keyword>
<dbReference type="Gene3D" id="3.10.50.40">
    <property type="match status" value="1"/>
</dbReference>
<proteinExistence type="predicted"/>
<keyword evidence="3" id="KW-1185">Reference proteome</keyword>
<protein>
    <submittedName>
        <fullName evidence="2">Peptidyl-prolyl cis-trans isomerase</fullName>
    </submittedName>
</protein>
<dbReference type="SUPFAM" id="SSF109998">
    <property type="entry name" value="Triger factor/SurA peptide-binding domain-like"/>
    <property type="match status" value="1"/>
</dbReference>
<dbReference type="PROSITE" id="PS51257">
    <property type="entry name" value="PROKAR_LIPOPROTEIN"/>
    <property type="match status" value="1"/>
</dbReference>
<accession>A0A8J7SAX8</accession>